<keyword evidence="5 9" id="KW-0805">Transcription regulation</keyword>
<sequence length="252" mass="28543">MMNNTEKPYFRVLLIEDDPMVQEVNRQFVEQVEGFHVVGMATNGLEGLKLIEQLKPDLVFLDIFMPSLDGIATLQRIRSATMPVDVIVVTAAKDAETVRSMMRNGAFDYIIKPFKIERVHKTLERYRERHMTLKPGASVTQDQLDNILISGESAGEAEMKKTPVDYWQISSDDLPKGLNAATLKQVLSVMEHQGGRLSAEETAAGVGISRVTARRYLEFLEKRGIVRLEVHYGTIGRPVNRYELLHDQNDQK</sequence>
<dbReference type="GO" id="GO:0003700">
    <property type="term" value="F:DNA-binding transcription factor activity"/>
    <property type="evidence" value="ECO:0007669"/>
    <property type="project" value="InterPro"/>
</dbReference>
<evidence type="ECO:0000313" key="10">
    <source>
        <dbReference type="EMBL" id="ALS24014.1"/>
    </source>
</evidence>
<dbReference type="AlphaFoldDB" id="A0A0U2WCA5"/>
<evidence type="ECO:0000256" key="4">
    <source>
        <dbReference type="ARBA" id="ARBA00023012"/>
    </source>
</evidence>
<dbReference type="SMART" id="SM00448">
    <property type="entry name" value="REC"/>
    <property type="match status" value="1"/>
</dbReference>
<accession>A0A0U2WCA5</accession>
<evidence type="ECO:0000256" key="9">
    <source>
        <dbReference type="PIRNR" id="PIRNR006171"/>
    </source>
</evidence>
<dbReference type="GO" id="GO:0000156">
    <property type="term" value="F:phosphorelay response regulator activity"/>
    <property type="evidence" value="ECO:0007669"/>
    <property type="project" value="TreeGrafter"/>
</dbReference>
<dbReference type="CDD" id="cd19925">
    <property type="entry name" value="REC_citrate_TCS"/>
    <property type="match status" value="1"/>
</dbReference>
<keyword evidence="4 9" id="KW-0902">Two-component regulatory system</keyword>
<comment type="subcellular location">
    <subcellularLocation>
        <location evidence="1 9">Cytoplasm</location>
    </subcellularLocation>
</comment>
<dbReference type="PIRSF" id="PIRSF006171">
    <property type="entry name" value="RR_citrat_malat"/>
    <property type="match status" value="1"/>
</dbReference>
<evidence type="ECO:0000256" key="1">
    <source>
        <dbReference type="ARBA" id="ARBA00004496"/>
    </source>
</evidence>
<dbReference type="PATRIC" id="fig|162209.4.peg.3914"/>
<dbReference type="InterPro" id="IPR024187">
    <property type="entry name" value="Sig_transdc_resp-reg_cit/mal"/>
</dbReference>
<dbReference type="STRING" id="162209.IJ22_36760"/>
<keyword evidence="2 9" id="KW-0963">Cytoplasm</keyword>
<dbReference type="PROSITE" id="PS50110">
    <property type="entry name" value="RESPONSE_REGULATORY"/>
    <property type="match status" value="1"/>
</dbReference>
<organism evidence="10 11">
    <name type="scientific">Paenibacillus naphthalenovorans</name>
    <dbReference type="NCBI Taxonomy" id="162209"/>
    <lineage>
        <taxon>Bacteria</taxon>
        <taxon>Bacillati</taxon>
        <taxon>Bacillota</taxon>
        <taxon>Bacilli</taxon>
        <taxon>Bacillales</taxon>
        <taxon>Paenibacillaceae</taxon>
        <taxon>Paenibacillus</taxon>
    </lineage>
</organism>
<dbReference type="KEGG" id="pnp:IJ22_36760"/>
<dbReference type="SUPFAM" id="SSF52172">
    <property type="entry name" value="CheY-like"/>
    <property type="match status" value="1"/>
</dbReference>
<dbReference type="InterPro" id="IPR051271">
    <property type="entry name" value="2C-system_Tx_regulators"/>
</dbReference>
<protein>
    <recommendedName>
        <fullName evidence="9">Transcriptional regulatory protein</fullName>
    </recommendedName>
</protein>
<dbReference type="Gene3D" id="3.40.50.2300">
    <property type="match status" value="1"/>
</dbReference>
<dbReference type="GO" id="GO:0005737">
    <property type="term" value="C:cytoplasm"/>
    <property type="evidence" value="ECO:0007669"/>
    <property type="project" value="UniProtKB-SubCell"/>
</dbReference>
<name>A0A0U2WCA5_9BACL</name>
<keyword evidence="8 9" id="KW-0804">Transcription</keyword>
<reference evidence="11" key="1">
    <citation type="submission" date="2015-12" db="EMBL/GenBank/DDBJ databases">
        <title>Complete genome sequences of two moderately thermophilic Paenibacillus species.</title>
        <authorList>
            <person name="Butler R.III."/>
            <person name="Wang J."/>
            <person name="Stark B.C."/>
            <person name="Pombert J.-F."/>
        </authorList>
    </citation>
    <scope>NUCLEOTIDE SEQUENCE [LARGE SCALE GENOMIC DNA]</scope>
    <source>
        <strain evidence="11">32O-Y</strain>
    </source>
</reference>
<dbReference type="InterPro" id="IPR001789">
    <property type="entry name" value="Sig_transdc_resp-reg_receiver"/>
</dbReference>
<dbReference type="Pfam" id="PF20714">
    <property type="entry name" value="HTH_64"/>
    <property type="match status" value="1"/>
</dbReference>
<dbReference type="Proteomes" id="UP000061660">
    <property type="component" value="Chromosome"/>
</dbReference>
<dbReference type="SUPFAM" id="SSF46785">
    <property type="entry name" value="Winged helix' DNA-binding domain"/>
    <property type="match status" value="1"/>
</dbReference>
<evidence type="ECO:0000313" key="11">
    <source>
        <dbReference type="Proteomes" id="UP000061660"/>
    </source>
</evidence>
<keyword evidence="11" id="KW-1185">Reference proteome</keyword>
<keyword evidence="6 9" id="KW-0238">DNA-binding</keyword>
<proteinExistence type="predicted"/>
<dbReference type="GO" id="GO:0003677">
    <property type="term" value="F:DNA binding"/>
    <property type="evidence" value="ECO:0007669"/>
    <property type="project" value="UniProtKB-KW"/>
</dbReference>
<keyword evidence="3" id="KW-0597">Phosphoprotein</keyword>
<reference evidence="10 11" key="2">
    <citation type="journal article" date="2016" name="Genome Announc.">
        <title>Complete Genome Sequences of Two Interactive Moderate Thermophiles, Paenibacillus napthalenovorans 32O-Y and Paenibacillus sp. 32O-W.</title>
        <authorList>
            <person name="Butler R.R.III."/>
            <person name="Wang J."/>
            <person name="Stark B.C."/>
            <person name="Pombert J.F."/>
        </authorList>
    </citation>
    <scope>NUCLEOTIDE SEQUENCE [LARGE SCALE GENOMIC DNA]</scope>
    <source>
        <strain evidence="10 11">32O-Y</strain>
    </source>
</reference>
<dbReference type="InterPro" id="IPR048714">
    <property type="entry name" value="DpiA-like_HTH"/>
</dbReference>
<evidence type="ECO:0000256" key="3">
    <source>
        <dbReference type="ARBA" id="ARBA00022553"/>
    </source>
</evidence>
<dbReference type="InterPro" id="IPR011006">
    <property type="entry name" value="CheY-like_superfamily"/>
</dbReference>
<evidence type="ECO:0000256" key="7">
    <source>
        <dbReference type="ARBA" id="ARBA00023159"/>
    </source>
</evidence>
<evidence type="ECO:0000256" key="6">
    <source>
        <dbReference type="ARBA" id="ARBA00023125"/>
    </source>
</evidence>
<dbReference type="PANTHER" id="PTHR45526:SF1">
    <property type="entry name" value="TRANSCRIPTIONAL REGULATORY PROTEIN DCUR-RELATED"/>
    <property type="match status" value="1"/>
</dbReference>
<dbReference type="EMBL" id="CP013652">
    <property type="protein sequence ID" value="ALS24014.1"/>
    <property type="molecule type" value="Genomic_DNA"/>
</dbReference>
<dbReference type="InterPro" id="IPR036388">
    <property type="entry name" value="WH-like_DNA-bd_sf"/>
</dbReference>
<evidence type="ECO:0000256" key="5">
    <source>
        <dbReference type="ARBA" id="ARBA00023015"/>
    </source>
</evidence>
<dbReference type="Pfam" id="PF00072">
    <property type="entry name" value="Response_reg"/>
    <property type="match status" value="1"/>
</dbReference>
<dbReference type="Gene3D" id="1.10.10.10">
    <property type="entry name" value="Winged helix-like DNA-binding domain superfamily/Winged helix DNA-binding domain"/>
    <property type="match status" value="1"/>
</dbReference>
<evidence type="ECO:0000256" key="2">
    <source>
        <dbReference type="ARBA" id="ARBA00022490"/>
    </source>
</evidence>
<keyword evidence="7 9" id="KW-0010">Activator</keyword>
<gene>
    <name evidence="10" type="ORF">IJ22_36760</name>
</gene>
<evidence type="ECO:0000256" key="8">
    <source>
        <dbReference type="ARBA" id="ARBA00023163"/>
    </source>
</evidence>
<dbReference type="PANTHER" id="PTHR45526">
    <property type="entry name" value="TRANSCRIPTIONAL REGULATORY PROTEIN DPIA"/>
    <property type="match status" value="1"/>
</dbReference>
<dbReference type="InterPro" id="IPR036390">
    <property type="entry name" value="WH_DNA-bd_sf"/>
</dbReference>